<dbReference type="Gene3D" id="3.40.390.10">
    <property type="entry name" value="Collagenase (Catalytic Domain)"/>
    <property type="match status" value="1"/>
</dbReference>
<dbReference type="GO" id="GO:0008237">
    <property type="term" value="F:metallopeptidase activity"/>
    <property type="evidence" value="ECO:0007669"/>
    <property type="project" value="InterPro"/>
</dbReference>
<reference evidence="2 3" key="1">
    <citation type="submission" date="2020-10" db="EMBL/GenBank/DDBJ databases">
        <title>Connecting structure to function with the recovery of over 1000 high-quality activated sludge metagenome-assembled genomes encoding full-length rRNA genes using long-read sequencing.</title>
        <authorList>
            <person name="Singleton C.M."/>
            <person name="Petriglieri F."/>
            <person name="Kristensen J.M."/>
            <person name="Kirkegaard R.H."/>
            <person name="Michaelsen T.Y."/>
            <person name="Andersen M.H."/>
            <person name="Karst S.M."/>
            <person name="Dueholm M.S."/>
            <person name="Nielsen P.H."/>
            <person name="Albertsen M."/>
        </authorList>
    </citation>
    <scope>NUCLEOTIDE SEQUENCE [LARGE SCALE GENOMIC DNA]</scope>
    <source>
        <strain evidence="2">Ribe_18-Q3-R11-54_BAT3C.373</strain>
    </source>
</reference>
<accession>A0A9D7S8P6</accession>
<evidence type="ECO:0000259" key="1">
    <source>
        <dbReference type="Pfam" id="PF05572"/>
    </source>
</evidence>
<protein>
    <recommendedName>
        <fullName evidence="1">Peptidase M43 pregnancy-associated plasma-A domain-containing protein</fullName>
    </recommendedName>
</protein>
<dbReference type="InterPro" id="IPR008754">
    <property type="entry name" value="Peptidase_M43"/>
</dbReference>
<dbReference type="AlphaFoldDB" id="A0A9D7S8P6"/>
<dbReference type="SUPFAM" id="SSF55486">
    <property type="entry name" value="Metalloproteases ('zincins'), catalytic domain"/>
    <property type="match status" value="1"/>
</dbReference>
<evidence type="ECO:0000313" key="3">
    <source>
        <dbReference type="Proteomes" id="UP000808349"/>
    </source>
</evidence>
<dbReference type="Proteomes" id="UP000808349">
    <property type="component" value="Unassembled WGS sequence"/>
</dbReference>
<dbReference type="Pfam" id="PF05572">
    <property type="entry name" value="Peptidase_M43"/>
    <property type="match status" value="1"/>
</dbReference>
<gene>
    <name evidence="2" type="ORF">IPO85_06685</name>
</gene>
<evidence type="ECO:0000313" key="2">
    <source>
        <dbReference type="EMBL" id="MBK9717187.1"/>
    </source>
</evidence>
<feature type="domain" description="Peptidase M43 pregnancy-associated plasma-A" evidence="1">
    <location>
        <begin position="207"/>
        <end position="286"/>
    </location>
</feature>
<comment type="caution">
    <text evidence="2">The sequence shown here is derived from an EMBL/GenBank/DDBJ whole genome shotgun (WGS) entry which is preliminary data.</text>
</comment>
<sequence>MKLFLFSIGIMIILFSNLHCFHKTNTLQKQQSSSLISVQQDSLDLITNINNLDTAKLPRYTIRVNIHYIHSANGGFHNGPPSDEQVTNGNTWGLRLINHINSILKDLQYSATSKAQFLGDSRIRVELYSDPLQSSDSTHGVWYWKSKDQCKYLYGDSVLHIFIVDYDQNKDCNLKGYACGLDFCNELVLQDAYDNALNQCIFGWWSFASLFCHEMGHIMGLCHSFYCDNECKDVDLDIARECNKNPCYSDCGGPNSGFCNNWPSGSNNMMGYNANQNALSPCQWKKLFTNLVFTKAKYVVRHDVKEILR</sequence>
<name>A0A9D7S8P6_9BACT</name>
<proteinExistence type="predicted"/>
<dbReference type="InterPro" id="IPR024079">
    <property type="entry name" value="MetalloPept_cat_dom_sf"/>
</dbReference>
<organism evidence="2 3">
    <name type="scientific">Candidatus Defluviibacterium haderslevense</name>
    <dbReference type="NCBI Taxonomy" id="2981993"/>
    <lineage>
        <taxon>Bacteria</taxon>
        <taxon>Pseudomonadati</taxon>
        <taxon>Bacteroidota</taxon>
        <taxon>Saprospiria</taxon>
        <taxon>Saprospirales</taxon>
        <taxon>Saprospiraceae</taxon>
        <taxon>Candidatus Defluviibacterium</taxon>
    </lineage>
</organism>
<dbReference type="EMBL" id="JADKFW010000004">
    <property type="protein sequence ID" value="MBK9717187.1"/>
    <property type="molecule type" value="Genomic_DNA"/>
</dbReference>